<keyword evidence="3" id="KW-0997">Cell inner membrane</keyword>
<organism evidence="8">
    <name type="scientific">uncultured Sulfurovum sp</name>
    <dbReference type="NCBI Taxonomy" id="269237"/>
    <lineage>
        <taxon>Bacteria</taxon>
        <taxon>Pseudomonadati</taxon>
        <taxon>Campylobacterota</taxon>
        <taxon>Epsilonproteobacteria</taxon>
        <taxon>Campylobacterales</taxon>
        <taxon>Sulfurovaceae</taxon>
        <taxon>Sulfurovum</taxon>
        <taxon>environmental samples</taxon>
    </lineage>
</organism>
<proteinExistence type="predicted"/>
<comment type="subcellular location">
    <subcellularLocation>
        <location evidence="1">Cell inner membrane</location>
    </subcellularLocation>
</comment>
<dbReference type="AlphaFoldDB" id="A0A6S6T5U3"/>
<name>A0A6S6T5U3_9BACT</name>
<evidence type="ECO:0000256" key="5">
    <source>
        <dbReference type="ARBA" id="ARBA00022989"/>
    </source>
</evidence>
<dbReference type="Pfam" id="PF04403">
    <property type="entry name" value="PqiA"/>
    <property type="match status" value="1"/>
</dbReference>
<sequence length="203" mass="22716">MRDEHYLRCHICETVNYDNSITLKCRRCHSKISSSLQGSYSRTLALLITAIILYIPANLYPILITKQFGVNSESTIMGGIIHLWELGSYPIAIIILVASVVVPLLKFLLISYLLIASKYKTHSSVLDQHKIFYITESIGPWSMVDVFVVIILSVLIHFSGVQISPGVGATAFALMVFFTMLSALSFDTRLIINHEKGKHFHAS</sequence>
<dbReference type="PANTHER" id="PTHR30462:SF3">
    <property type="entry name" value="INTERMEMBRANE TRANSPORT PROTEIN PQIA"/>
    <property type="match status" value="1"/>
</dbReference>
<gene>
    <name evidence="8" type="ORF">HELGO_WM6701</name>
</gene>
<dbReference type="InterPro" id="IPR007498">
    <property type="entry name" value="PqiA-like"/>
</dbReference>
<evidence type="ECO:0000256" key="7">
    <source>
        <dbReference type="SAM" id="Phobius"/>
    </source>
</evidence>
<keyword evidence="5 7" id="KW-1133">Transmembrane helix</keyword>
<keyword evidence="4 7" id="KW-0812">Transmembrane</keyword>
<feature type="transmembrane region" description="Helical" evidence="7">
    <location>
        <begin position="44"/>
        <end position="64"/>
    </location>
</feature>
<evidence type="ECO:0000256" key="4">
    <source>
        <dbReference type="ARBA" id="ARBA00022692"/>
    </source>
</evidence>
<evidence type="ECO:0000256" key="6">
    <source>
        <dbReference type="ARBA" id="ARBA00023136"/>
    </source>
</evidence>
<keyword evidence="2" id="KW-1003">Cell membrane</keyword>
<evidence type="ECO:0000256" key="1">
    <source>
        <dbReference type="ARBA" id="ARBA00004533"/>
    </source>
</evidence>
<feature type="transmembrane region" description="Helical" evidence="7">
    <location>
        <begin position="138"/>
        <end position="160"/>
    </location>
</feature>
<keyword evidence="6 7" id="KW-0472">Membrane</keyword>
<dbReference type="PANTHER" id="PTHR30462">
    <property type="entry name" value="INTERMEMBRANE TRANSPORT PROTEIN PQIB-RELATED"/>
    <property type="match status" value="1"/>
</dbReference>
<protein>
    <submittedName>
        <fullName evidence="8">Paraquat-inducible protein A</fullName>
    </submittedName>
</protein>
<dbReference type="EMBL" id="CACVAX010000041">
    <property type="protein sequence ID" value="CAA6814633.1"/>
    <property type="molecule type" value="Genomic_DNA"/>
</dbReference>
<accession>A0A6S6T5U3</accession>
<feature type="transmembrane region" description="Helical" evidence="7">
    <location>
        <begin position="166"/>
        <end position="186"/>
    </location>
</feature>
<reference evidence="8" key="1">
    <citation type="submission" date="2020-01" db="EMBL/GenBank/DDBJ databases">
        <authorList>
            <person name="Meier V. D."/>
            <person name="Meier V D."/>
        </authorList>
    </citation>
    <scope>NUCLEOTIDE SEQUENCE</scope>
    <source>
        <strain evidence="8">HLG_WM_MAG_04</strain>
    </source>
</reference>
<dbReference type="InterPro" id="IPR051800">
    <property type="entry name" value="PqiA-PqiB_transport"/>
</dbReference>
<dbReference type="GO" id="GO:0005886">
    <property type="term" value="C:plasma membrane"/>
    <property type="evidence" value="ECO:0007669"/>
    <property type="project" value="UniProtKB-SubCell"/>
</dbReference>
<evidence type="ECO:0000313" key="8">
    <source>
        <dbReference type="EMBL" id="CAA6814633.1"/>
    </source>
</evidence>
<evidence type="ECO:0000256" key="3">
    <source>
        <dbReference type="ARBA" id="ARBA00022519"/>
    </source>
</evidence>
<evidence type="ECO:0000256" key="2">
    <source>
        <dbReference type="ARBA" id="ARBA00022475"/>
    </source>
</evidence>
<feature type="transmembrane region" description="Helical" evidence="7">
    <location>
        <begin position="91"/>
        <end position="117"/>
    </location>
</feature>